<gene>
    <name evidence="1" type="ORF">S01H1_07276</name>
</gene>
<proteinExistence type="predicted"/>
<name>X0RYS3_9ZZZZ</name>
<reference evidence="1" key="1">
    <citation type="journal article" date="2014" name="Front. Microbiol.">
        <title>High frequency of phylogenetically diverse reductive dehalogenase-homologous genes in deep subseafloor sedimentary metagenomes.</title>
        <authorList>
            <person name="Kawai M."/>
            <person name="Futagami T."/>
            <person name="Toyoda A."/>
            <person name="Takaki Y."/>
            <person name="Nishi S."/>
            <person name="Hori S."/>
            <person name="Arai W."/>
            <person name="Tsubouchi T."/>
            <person name="Morono Y."/>
            <person name="Uchiyama I."/>
            <person name="Ito T."/>
            <person name="Fujiyama A."/>
            <person name="Inagaki F."/>
            <person name="Takami H."/>
        </authorList>
    </citation>
    <scope>NUCLEOTIDE SEQUENCE</scope>
    <source>
        <strain evidence="1">Expedition CK06-06</strain>
    </source>
</reference>
<evidence type="ECO:0000313" key="1">
    <source>
        <dbReference type="EMBL" id="GAF68141.1"/>
    </source>
</evidence>
<dbReference type="AlphaFoldDB" id="X0RYS3"/>
<comment type="caution">
    <text evidence="1">The sequence shown here is derived from an EMBL/GenBank/DDBJ whole genome shotgun (WGS) entry which is preliminary data.</text>
</comment>
<organism evidence="1">
    <name type="scientific">marine sediment metagenome</name>
    <dbReference type="NCBI Taxonomy" id="412755"/>
    <lineage>
        <taxon>unclassified sequences</taxon>
        <taxon>metagenomes</taxon>
        <taxon>ecological metagenomes</taxon>
    </lineage>
</organism>
<accession>X0RYS3</accession>
<protein>
    <submittedName>
        <fullName evidence="1">Uncharacterized protein</fullName>
    </submittedName>
</protein>
<dbReference type="EMBL" id="BARS01003755">
    <property type="protein sequence ID" value="GAF68141.1"/>
    <property type="molecule type" value="Genomic_DNA"/>
</dbReference>
<sequence length="76" mass="8617">MKIVKTVVRVHKVHMKNNGAFTVGLIIQQHMDNGAFCSKYANQKYTKRPKIGTEYTCKAVITEKNKNGFSWVTGVE</sequence>